<comment type="caution">
    <text evidence="2">The sequence shown here is derived from an EMBL/GenBank/DDBJ whole genome shotgun (WGS) entry which is preliminary data.</text>
</comment>
<dbReference type="Proteomes" id="UP000288603">
    <property type="component" value="Unassembled WGS sequence"/>
</dbReference>
<keyword evidence="1" id="KW-0472">Membrane</keyword>
<evidence type="ECO:0000313" key="2">
    <source>
        <dbReference type="EMBL" id="RWZ59596.1"/>
    </source>
</evidence>
<feature type="transmembrane region" description="Helical" evidence="1">
    <location>
        <begin position="7"/>
        <end position="28"/>
    </location>
</feature>
<evidence type="ECO:0000313" key="3">
    <source>
        <dbReference type="Proteomes" id="UP000288603"/>
    </source>
</evidence>
<name>A0A444Q6R1_9MICO</name>
<feature type="transmembrane region" description="Helical" evidence="1">
    <location>
        <begin position="48"/>
        <end position="69"/>
    </location>
</feature>
<dbReference type="AlphaFoldDB" id="A0A444Q6R1"/>
<dbReference type="EMBL" id="RZNC01000004">
    <property type="protein sequence ID" value="RWZ59596.1"/>
    <property type="molecule type" value="Genomic_DNA"/>
</dbReference>
<dbReference type="RefSeq" id="WP_128499388.1">
    <property type="nucleotide sequence ID" value="NZ_RZNC01000004.1"/>
</dbReference>
<accession>A0A444Q6R1</accession>
<sequence>MTMLTVVASIGYVVVFCIGAALYSFGAWNVVTELADGTSELAPYLLRFAAPRNLGGGWLVVALVTVVLLGRRAQRDLEGVV</sequence>
<organism evidence="2 3">
    <name type="scientific">Labedella populi</name>
    <dbReference type="NCBI Taxonomy" id="2498850"/>
    <lineage>
        <taxon>Bacteria</taxon>
        <taxon>Bacillati</taxon>
        <taxon>Actinomycetota</taxon>
        <taxon>Actinomycetes</taxon>
        <taxon>Micrococcales</taxon>
        <taxon>Microbacteriaceae</taxon>
        <taxon>Labedella</taxon>
    </lineage>
</organism>
<evidence type="ECO:0000256" key="1">
    <source>
        <dbReference type="SAM" id="Phobius"/>
    </source>
</evidence>
<keyword evidence="1" id="KW-0812">Transmembrane</keyword>
<keyword evidence="3" id="KW-1185">Reference proteome</keyword>
<reference evidence="2 3" key="1">
    <citation type="submission" date="2018-12" db="EMBL/GenBank/DDBJ databases">
        <authorList>
            <person name="Li F."/>
        </authorList>
    </citation>
    <scope>NUCLEOTIDE SEQUENCE [LARGE SCALE GENOMIC DNA]</scope>
    <source>
        <strain evidence="2 3">8H24J-4-2</strain>
    </source>
</reference>
<gene>
    <name evidence="2" type="ORF">ELQ92_12260</name>
</gene>
<proteinExistence type="predicted"/>
<protein>
    <submittedName>
        <fullName evidence="2">Uncharacterized protein</fullName>
    </submittedName>
</protein>
<keyword evidence="1" id="KW-1133">Transmembrane helix</keyword>